<dbReference type="Gene3D" id="2.60.220.50">
    <property type="match status" value="1"/>
</dbReference>
<dbReference type="Pfam" id="PF02415">
    <property type="entry name" value="Chlam_PMP"/>
    <property type="match status" value="2"/>
</dbReference>
<organism evidence="14 15">
    <name type="scientific">Planoprotostelium fungivorum</name>
    <dbReference type="NCBI Taxonomy" id="1890364"/>
    <lineage>
        <taxon>Eukaryota</taxon>
        <taxon>Amoebozoa</taxon>
        <taxon>Evosea</taxon>
        <taxon>Variosea</taxon>
        <taxon>Cavosteliida</taxon>
        <taxon>Cavosteliaceae</taxon>
        <taxon>Planoprotostelium</taxon>
    </lineage>
</organism>
<evidence type="ECO:0000256" key="3">
    <source>
        <dbReference type="ARBA" id="ARBA00004613"/>
    </source>
</evidence>
<name>A0A2P6NDR6_9EUKA</name>
<evidence type="ECO:0000256" key="8">
    <source>
        <dbReference type="ARBA" id="ARBA00023136"/>
    </source>
</evidence>
<evidence type="ECO:0000259" key="13">
    <source>
        <dbReference type="PROSITE" id="PS50221"/>
    </source>
</evidence>
<dbReference type="GO" id="GO:0005576">
    <property type="term" value="C:extracellular region"/>
    <property type="evidence" value="ECO:0007669"/>
    <property type="project" value="UniProtKB-SubCell"/>
</dbReference>
<gene>
    <name evidence="14" type="ORF">PROFUN_03752</name>
</gene>
<dbReference type="PANTHER" id="PTHR11319">
    <property type="entry name" value="G PROTEIN-COUPLED RECEPTOR-RELATED"/>
    <property type="match status" value="1"/>
</dbReference>
<evidence type="ECO:0000256" key="9">
    <source>
        <dbReference type="ARBA" id="ARBA00023157"/>
    </source>
</evidence>
<dbReference type="PROSITE" id="PS50011">
    <property type="entry name" value="PROTEIN_KINASE_DOM"/>
    <property type="match status" value="1"/>
</dbReference>
<evidence type="ECO:0000256" key="7">
    <source>
        <dbReference type="ARBA" id="ARBA00022989"/>
    </source>
</evidence>
<dbReference type="OrthoDB" id="1915767at2759"/>
<dbReference type="EMBL" id="MDYQ01000111">
    <property type="protein sequence ID" value="PRP82062.1"/>
    <property type="molecule type" value="Genomic_DNA"/>
</dbReference>
<dbReference type="Pfam" id="PF07714">
    <property type="entry name" value="PK_Tyr_Ser-Thr"/>
    <property type="match status" value="1"/>
</dbReference>
<evidence type="ECO:0000256" key="1">
    <source>
        <dbReference type="ARBA" id="ARBA00004196"/>
    </source>
</evidence>
<keyword evidence="9" id="KW-1015">Disulfide bond</keyword>
<evidence type="ECO:0000313" key="14">
    <source>
        <dbReference type="EMBL" id="PRP82062.1"/>
    </source>
</evidence>
<dbReference type="GO" id="GO:0004672">
    <property type="term" value="F:protein kinase activity"/>
    <property type="evidence" value="ECO:0007669"/>
    <property type="project" value="InterPro"/>
</dbReference>
<reference evidence="14 15" key="1">
    <citation type="journal article" date="2018" name="Genome Biol. Evol.">
        <title>Multiple Roots of Fruiting Body Formation in Amoebozoa.</title>
        <authorList>
            <person name="Hillmann F."/>
            <person name="Forbes G."/>
            <person name="Novohradska S."/>
            <person name="Ferling I."/>
            <person name="Riege K."/>
            <person name="Groth M."/>
            <person name="Westermann M."/>
            <person name="Marz M."/>
            <person name="Spaller T."/>
            <person name="Winckler T."/>
            <person name="Schaap P."/>
            <person name="Glockner G."/>
        </authorList>
    </citation>
    <scope>NUCLEOTIDE SEQUENCE [LARGE SCALE GENOMIC DNA]</scope>
    <source>
        <strain evidence="14 15">Jena</strain>
    </source>
</reference>
<dbReference type="InterPro" id="IPR001245">
    <property type="entry name" value="Ser-Thr/Tyr_kinase_cat_dom"/>
</dbReference>
<dbReference type="SUPFAM" id="SSF51126">
    <property type="entry name" value="Pectin lyase-like"/>
    <property type="match status" value="4"/>
</dbReference>
<keyword evidence="8 11" id="KW-0472">Membrane</keyword>
<dbReference type="InterPro" id="IPR011050">
    <property type="entry name" value="Pectin_lyase_fold/virulence"/>
</dbReference>
<dbReference type="Proteomes" id="UP000241769">
    <property type="component" value="Unassembled WGS sequence"/>
</dbReference>
<protein>
    <submittedName>
        <fullName evidence="14">Adhesin-like protein</fullName>
    </submittedName>
</protein>
<feature type="domain" description="Protein kinase" evidence="12">
    <location>
        <begin position="1258"/>
        <end position="1500"/>
    </location>
</feature>
<evidence type="ECO:0000256" key="11">
    <source>
        <dbReference type="SAM" id="Phobius"/>
    </source>
</evidence>
<evidence type="ECO:0000256" key="5">
    <source>
        <dbReference type="ARBA" id="ARBA00022692"/>
    </source>
</evidence>
<dbReference type="GO" id="GO:0005524">
    <property type="term" value="F:ATP binding"/>
    <property type="evidence" value="ECO:0007669"/>
    <property type="project" value="InterPro"/>
</dbReference>
<comment type="subcellular location">
    <subcellularLocation>
        <location evidence="1">Cell envelope</location>
    </subcellularLocation>
    <subcellularLocation>
        <location evidence="2">Cell outer membrane</location>
    </subcellularLocation>
    <subcellularLocation>
        <location evidence="3">Secreted</location>
    </subcellularLocation>
</comment>
<keyword evidence="6" id="KW-0732">Signal</keyword>
<keyword evidence="15" id="KW-1185">Reference proteome</keyword>
<dbReference type="PROSITE" id="PS50221">
    <property type="entry name" value="GAIN_B"/>
    <property type="match status" value="1"/>
</dbReference>
<evidence type="ECO:0000259" key="12">
    <source>
        <dbReference type="PROSITE" id="PS50011"/>
    </source>
</evidence>
<dbReference type="PANTHER" id="PTHR11319:SF35">
    <property type="entry name" value="OUTER MEMBRANE PROTEIN PMPC-RELATED"/>
    <property type="match status" value="1"/>
</dbReference>
<dbReference type="Pfam" id="PF01825">
    <property type="entry name" value="GPS"/>
    <property type="match status" value="1"/>
</dbReference>
<feature type="domain" description="GAIN-B" evidence="13">
    <location>
        <begin position="1040"/>
        <end position="1185"/>
    </location>
</feature>
<keyword evidence="7 11" id="KW-1133">Transmembrane helix</keyword>
<evidence type="ECO:0000313" key="15">
    <source>
        <dbReference type="Proteomes" id="UP000241769"/>
    </source>
</evidence>
<keyword evidence="5 11" id="KW-0812">Transmembrane</keyword>
<comment type="caution">
    <text evidence="14">The sequence shown here is derived from an EMBL/GenBank/DDBJ whole genome shotgun (WGS) entry which is preliminary data.</text>
</comment>
<dbReference type="NCBIfam" id="TIGR01376">
    <property type="entry name" value="POMP_repeat"/>
    <property type="match status" value="1"/>
</dbReference>
<evidence type="ECO:0000256" key="10">
    <source>
        <dbReference type="ARBA" id="ARBA00023237"/>
    </source>
</evidence>
<proteinExistence type="predicted"/>
<feature type="transmembrane region" description="Helical" evidence="11">
    <location>
        <begin position="1210"/>
        <end position="1235"/>
    </location>
</feature>
<dbReference type="InterPro" id="IPR003368">
    <property type="entry name" value="POMP_repeat"/>
</dbReference>
<sequence>MVSADRRRAENHIEVEMKGRDTVRAVIILSSFSKSFSKQYLVVFGSNISLEVEHTEKPLKGVKKYKPLMRNPIVVLLSISLYSIYAAVCDVQTSGYSGSINNAWNNAPSTGCTGFNLIVDSYTSESTSLSARGQMTLQLSTLNPNNTVITGSITFSSIPQVAISNVLFSGSTVSFTEVPNVTISDSTFSTSPVITSASTTNTFIISRSMLQFNTGSAIKVINGALTVDSCTFSFNTQRAIYHTNTPTPPLVIINSTFFNNSFSDYGATVWAGYNITITDSRFSFNSGTRGGAVYSNAGSVSCLRCLFDTNSASDNGGCVWANNNIDLDSSTVVRSISTQGRAGGLYANLGTVRTFNCILSNNTALGDGGAIWSNSDAFLGHTTLQGNQGQQGGAIYGNARVFLNSTQLILNSGASNGGAVYCQGDAFVSDTIISSNKVKNGNGGAIYGRGRVQMSGGEYKNNYITMAIGQGGVVWSQSDMTIMNARFENNTASSGGALFSGSSVTTNNSLYIAHTATDTAGAIYSTTDATIYNSTFLNNTGSLGAGGAVHSDVGAVKSVASVYDNNAAKGSGGAIYAKLDVHSEDLTISNNRADSGGGLYSYQGNVYVLRTWFYDNEASAPGRGGAISGGNISVDGARFLGNSASQGGAIYCAGDTLQLNDTDILYNNATGLGGGIYMAGSTLTIYNERLSNISYNTAGQSGGAIYAPNANVTIEWAEFIGNSAPSSDGNGGAMEAASVEISNSLFQENAAGGLGGALYTSGSLGLIASITSFRDNTAGRMGGCVYSSGAVVLSGSNFIRCKGGSVGGGGIYGNAVSVIRSYFAHNDAPSGGGIYSSAGVIAEASVFSYNNGSDGGAIYAAGSSSLVNCDFRNNTANSYPSYDIPATSNLRSVTLFPCDSSSTQHGNSALTCSTAPAFDPTSDLHYPIRGAIVYSVQYARGNITIYGRYLDAPSVPVSLRFQGQQISSYTRSDVTITFKSSLLKADNANVTVILGSLVSQLSVTFDAFEAQTQDFLNTLYDLLPNLANYMLNGSVTFSSDRLNLTAVTLQQNITAEISTHLGGVTLPPGVIEPQSLTNGSYLLYYTTREIPAEFETNVTTFVAVAGVSLYHANGTEISVKDTETPVVIQFNLDRENNSLICGFWDESLLRWSTEGCNTTYSSLVYKCYCNHLTNFTLISRGNGNGNGGQVNTGSGEDSTVSNTSGPKNNLGIIIGAVVGGCLLILLVVIVIVILYKRKMQADANDIKMNSVSELAGKISYKSQIHQGKYSAVWEGFYLDTNRVAIKVAKDEYRTKLMEEAISLKSFHHPNIVMYLNQEFSTEVSCVVMEWMNSGNLHTYMKGNTLSSDMTHLIGSQISTALSYLEDNNVVHNQICPKKILLSIEGSVILAKLCGFSRCVSTGRLSSKEDRSAYSSPEAVKELPITPASDTWSFGMLLWRIVSGVEPYQQEQKMYQQIAKGVVPQIEPHWNQTIRSIIEECCRESPKERLTPRAIVIRFQMNGYKPGTRVHDLSEGPDPYASLV</sequence>
<dbReference type="InterPro" id="IPR046338">
    <property type="entry name" value="GAIN_dom_sf"/>
</dbReference>
<dbReference type="SMART" id="SM00303">
    <property type="entry name" value="GPS"/>
    <property type="match status" value="1"/>
</dbReference>
<dbReference type="InterPro" id="IPR000203">
    <property type="entry name" value="GPS"/>
</dbReference>
<keyword evidence="10" id="KW-0998">Cell outer membrane</keyword>
<dbReference type="InterPro" id="IPR006626">
    <property type="entry name" value="PbH1"/>
</dbReference>
<keyword evidence="4" id="KW-0964">Secreted</keyword>
<accession>A0A2P6NDR6</accession>
<dbReference type="SUPFAM" id="SSF56112">
    <property type="entry name" value="Protein kinase-like (PK-like)"/>
    <property type="match status" value="1"/>
</dbReference>
<dbReference type="Gene3D" id="1.10.510.10">
    <property type="entry name" value="Transferase(Phosphotransferase) domain 1"/>
    <property type="match status" value="1"/>
</dbReference>
<dbReference type="InParanoid" id="A0A2P6NDR6"/>
<dbReference type="InterPro" id="IPR000719">
    <property type="entry name" value="Prot_kinase_dom"/>
</dbReference>
<dbReference type="InterPro" id="IPR011009">
    <property type="entry name" value="Kinase-like_dom_sf"/>
</dbReference>
<dbReference type="STRING" id="1890364.A0A2P6NDR6"/>
<evidence type="ECO:0000256" key="6">
    <source>
        <dbReference type="ARBA" id="ARBA00022729"/>
    </source>
</evidence>
<dbReference type="CDD" id="cd00180">
    <property type="entry name" value="PKc"/>
    <property type="match status" value="1"/>
</dbReference>
<evidence type="ECO:0000256" key="2">
    <source>
        <dbReference type="ARBA" id="ARBA00004442"/>
    </source>
</evidence>
<dbReference type="InterPro" id="IPR057244">
    <property type="entry name" value="GAIN_B"/>
</dbReference>
<evidence type="ECO:0000256" key="4">
    <source>
        <dbReference type="ARBA" id="ARBA00022525"/>
    </source>
</evidence>
<dbReference type="SMART" id="SM00710">
    <property type="entry name" value="PbH1"/>
    <property type="match status" value="13"/>
</dbReference>